<dbReference type="InterPro" id="IPR049734">
    <property type="entry name" value="NudC-like_C"/>
</dbReference>
<dbReference type="Proteomes" id="UP000705983">
    <property type="component" value="Unassembled WGS sequence"/>
</dbReference>
<dbReference type="CDD" id="cd03429">
    <property type="entry name" value="NUDIX_NADH_pyrophosphatase_Nudt13"/>
    <property type="match status" value="1"/>
</dbReference>
<evidence type="ECO:0000313" key="11">
    <source>
        <dbReference type="EMBL" id="MBM9433455.1"/>
    </source>
</evidence>
<protein>
    <recommendedName>
        <fullName evidence="4">NAD(+) diphosphatase</fullName>
        <ecNumber evidence="4">3.6.1.22</ecNumber>
    </recommendedName>
</protein>
<reference evidence="12" key="1">
    <citation type="submission" date="2021-02" db="EMBL/GenBank/DDBJ databases">
        <title>Leucobacter sp. CX169.</title>
        <authorList>
            <person name="Cheng Y."/>
        </authorList>
    </citation>
    <scope>NUCLEOTIDE SEQUENCE [LARGE SCALE GENOMIC DNA]</scope>
    <source>
        <strain evidence="12">JY899</strain>
    </source>
</reference>
<accession>A0ABS2TFL7</accession>
<evidence type="ECO:0000313" key="12">
    <source>
        <dbReference type="Proteomes" id="UP000705983"/>
    </source>
</evidence>
<comment type="caution">
    <text evidence="11">The sequence shown here is derived from an EMBL/GenBank/DDBJ whole genome shotgun (WGS) entry which is preliminary data.</text>
</comment>
<dbReference type="SUPFAM" id="SSF55811">
    <property type="entry name" value="Nudix"/>
    <property type="match status" value="1"/>
</dbReference>
<evidence type="ECO:0000256" key="8">
    <source>
        <dbReference type="ARBA" id="ARBA00023027"/>
    </source>
</evidence>
<evidence type="ECO:0000256" key="1">
    <source>
        <dbReference type="ARBA" id="ARBA00001946"/>
    </source>
</evidence>
<dbReference type="Pfam" id="PF00293">
    <property type="entry name" value="NUDIX"/>
    <property type="match status" value="1"/>
</dbReference>
<evidence type="ECO:0000256" key="9">
    <source>
        <dbReference type="ARBA" id="ARBA00023679"/>
    </source>
</evidence>
<dbReference type="InterPro" id="IPR015375">
    <property type="entry name" value="NADH_PPase-like_N"/>
</dbReference>
<keyword evidence="6 11" id="KW-0378">Hydrolase</keyword>
<dbReference type="PANTHER" id="PTHR42904:SF6">
    <property type="entry name" value="NAD-CAPPED RNA HYDROLASE NUDT12"/>
    <property type="match status" value="1"/>
</dbReference>
<name>A0ABS2TFL7_9ACTO</name>
<sequence length="313" mass="34039">MIELPLSRIEHETDAQSRNDPHLLDRVSAGRLLLIRDGQVAVADDRLVTVPASTIPDSLLSWDHVSYVGIVEGAHWAALHLEPTAAALDAEGIPYGDRRITALHEHSFVSLRTIGHTLSALEAGLATTATALGAWRDSRKYCGECGGRLAPRAGGWEGICSDCALITYPRTDPSVIMAIRDPHDRLLLGHAVNWEPTRYSCLAGFVEAGESLEHAVRRESFEEAGVVIDRVEYVGSQPWPFPRSLMAAFRAWTSSEEVEVDGVEVTTARFVTRAELVADIADGRLTVPMASSVARYLIEDWFGGPLPTATPPA</sequence>
<dbReference type="EC" id="3.6.1.22" evidence="4"/>
<dbReference type="NCBIfam" id="NF001299">
    <property type="entry name" value="PRK00241.1"/>
    <property type="match status" value="1"/>
</dbReference>
<comment type="catalytic activity">
    <reaction evidence="9">
        <text>a 5'-end NAD(+)-phospho-ribonucleoside in mRNA + H2O = a 5'-end phospho-adenosine-phospho-ribonucleoside in mRNA + beta-nicotinamide D-ribonucleotide + 2 H(+)</text>
        <dbReference type="Rhea" id="RHEA:60876"/>
        <dbReference type="Rhea" id="RHEA-COMP:15698"/>
        <dbReference type="Rhea" id="RHEA-COMP:15719"/>
        <dbReference type="ChEBI" id="CHEBI:14649"/>
        <dbReference type="ChEBI" id="CHEBI:15377"/>
        <dbReference type="ChEBI" id="CHEBI:15378"/>
        <dbReference type="ChEBI" id="CHEBI:144029"/>
        <dbReference type="ChEBI" id="CHEBI:144051"/>
    </reaction>
    <physiologicalReaction direction="left-to-right" evidence="9">
        <dbReference type="Rhea" id="RHEA:60877"/>
    </physiologicalReaction>
</comment>
<comment type="cofactor">
    <cofactor evidence="1">
        <name>Mg(2+)</name>
        <dbReference type="ChEBI" id="CHEBI:18420"/>
    </cofactor>
</comment>
<dbReference type="InterPro" id="IPR015376">
    <property type="entry name" value="Znr_NADH_PPase"/>
</dbReference>
<dbReference type="Pfam" id="PF09296">
    <property type="entry name" value="NUDIX-like"/>
    <property type="match status" value="1"/>
</dbReference>
<feature type="domain" description="Nudix hydrolase" evidence="10">
    <location>
        <begin position="169"/>
        <end position="293"/>
    </location>
</feature>
<dbReference type="PROSITE" id="PS00893">
    <property type="entry name" value="NUDIX_BOX"/>
    <property type="match status" value="1"/>
</dbReference>
<keyword evidence="7" id="KW-0460">Magnesium</keyword>
<evidence type="ECO:0000256" key="4">
    <source>
        <dbReference type="ARBA" id="ARBA00012381"/>
    </source>
</evidence>
<gene>
    <name evidence="11" type="primary">nudC</name>
    <name evidence="11" type="ORF">JVW63_07075</name>
</gene>
<dbReference type="GO" id="GO:0016787">
    <property type="term" value="F:hydrolase activity"/>
    <property type="evidence" value="ECO:0007669"/>
    <property type="project" value="UniProtKB-KW"/>
</dbReference>
<dbReference type="InterPro" id="IPR020084">
    <property type="entry name" value="NUDIX_hydrolase_CS"/>
</dbReference>
<keyword evidence="8" id="KW-0520">NAD</keyword>
<dbReference type="PANTHER" id="PTHR42904">
    <property type="entry name" value="NUDIX HYDROLASE, NUDC SUBFAMILY"/>
    <property type="match status" value="1"/>
</dbReference>
<keyword evidence="5" id="KW-0479">Metal-binding</keyword>
<dbReference type="Gene3D" id="3.90.79.20">
    <property type="match status" value="1"/>
</dbReference>
<dbReference type="EMBL" id="JAFFJS010000004">
    <property type="protein sequence ID" value="MBM9433455.1"/>
    <property type="molecule type" value="Genomic_DNA"/>
</dbReference>
<dbReference type="InterPro" id="IPR000086">
    <property type="entry name" value="NUDIX_hydrolase_dom"/>
</dbReference>
<dbReference type="Pfam" id="PF09297">
    <property type="entry name" value="Zn_ribbon_NUD"/>
    <property type="match status" value="1"/>
</dbReference>
<evidence type="ECO:0000256" key="2">
    <source>
        <dbReference type="ARBA" id="ARBA00001947"/>
    </source>
</evidence>
<evidence type="ECO:0000256" key="5">
    <source>
        <dbReference type="ARBA" id="ARBA00022723"/>
    </source>
</evidence>
<evidence type="ECO:0000256" key="6">
    <source>
        <dbReference type="ARBA" id="ARBA00022801"/>
    </source>
</evidence>
<evidence type="ECO:0000259" key="10">
    <source>
        <dbReference type="PROSITE" id="PS51462"/>
    </source>
</evidence>
<keyword evidence="12" id="KW-1185">Reference proteome</keyword>
<evidence type="ECO:0000256" key="7">
    <source>
        <dbReference type="ARBA" id="ARBA00022842"/>
    </source>
</evidence>
<proteinExistence type="inferred from homology"/>
<dbReference type="InterPro" id="IPR015797">
    <property type="entry name" value="NUDIX_hydrolase-like_dom_sf"/>
</dbReference>
<evidence type="ECO:0000256" key="3">
    <source>
        <dbReference type="ARBA" id="ARBA00009595"/>
    </source>
</evidence>
<dbReference type="InterPro" id="IPR050241">
    <property type="entry name" value="NAD-cap_RNA_hydrolase_NudC"/>
</dbReference>
<comment type="cofactor">
    <cofactor evidence="2">
        <name>Zn(2+)</name>
        <dbReference type="ChEBI" id="CHEBI:29105"/>
    </cofactor>
</comment>
<organism evidence="11 12">
    <name type="scientific">Flaviflexus equikiangi</name>
    <dbReference type="NCBI Taxonomy" id="2758573"/>
    <lineage>
        <taxon>Bacteria</taxon>
        <taxon>Bacillati</taxon>
        <taxon>Actinomycetota</taxon>
        <taxon>Actinomycetes</taxon>
        <taxon>Actinomycetales</taxon>
        <taxon>Actinomycetaceae</taxon>
        <taxon>Flaviflexus</taxon>
    </lineage>
</organism>
<comment type="similarity">
    <text evidence="3">Belongs to the Nudix hydrolase family. NudC subfamily.</text>
</comment>
<dbReference type="PROSITE" id="PS51462">
    <property type="entry name" value="NUDIX"/>
    <property type="match status" value="1"/>
</dbReference>
<dbReference type="RefSeq" id="WP_187996747.1">
    <property type="nucleotide sequence ID" value="NZ_JACEXG010000004.1"/>
</dbReference>
<dbReference type="Gene3D" id="3.90.79.10">
    <property type="entry name" value="Nucleoside Triphosphate Pyrophosphohydrolase"/>
    <property type="match status" value="1"/>
</dbReference>